<dbReference type="InterPro" id="IPR049326">
    <property type="entry name" value="Rhodopsin_dom_fungi"/>
</dbReference>
<accession>A0A8H6J652</accession>
<dbReference type="GO" id="GO:0016020">
    <property type="term" value="C:membrane"/>
    <property type="evidence" value="ECO:0007669"/>
    <property type="project" value="UniProtKB-SubCell"/>
</dbReference>
<dbReference type="AlphaFoldDB" id="A0A8H6J652"/>
<evidence type="ECO:0000256" key="7">
    <source>
        <dbReference type="SAM" id="Phobius"/>
    </source>
</evidence>
<evidence type="ECO:0000313" key="9">
    <source>
        <dbReference type="EMBL" id="KAF6807254.1"/>
    </source>
</evidence>
<comment type="caution">
    <text evidence="9">The sequence shown here is derived from an EMBL/GenBank/DDBJ whole genome shotgun (WGS) entry which is preliminary data.</text>
</comment>
<feature type="region of interest" description="Disordered" evidence="6">
    <location>
        <begin position="274"/>
        <end position="355"/>
    </location>
</feature>
<comment type="similarity">
    <text evidence="5">Belongs to the SAT4 family.</text>
</comment>
<keyword evidence="4 7" id="KW-0472">Membrane</keyword>
<evidence type="ECO:0000256" key="4">
    <source>
        <dbReference type="ARBA" id="ARBA00023136"/>
    </source>
</evidence>
<dbReference type="PANTHER" id="PTHR33048">
    <property type="entry name" value="PTH11-LIKE INTEGRAL MEMBRANE PROTEIN (AFU_ORTHOLOGUE AFUA_5G11245)"/>
    <property type="match status" value="1"/>
</dbReference>
<evidence type="ECO:0000256" key="5">
    <source>
        <dbReference type="ARBA" id="ARBA00038359"/>
    </source>
</evidence>
<evidence type="ECO:0000256" key="1">
    <source>
        <dbReference type="ARBA" id="ARBA00004141"/>
    </source>
</evidence>
<comment type="subcellular location">
    <subcellularLocation>
        <location evidence="1">Membrane</location>
        <topology evidence="1">Multi-pass membrane protein</topology>
    </subcellularLocation>
</comment>
<dbReference type="PANTHER" id="PTHR33048:SF96">
    <property type="entry name" value="INTEGRAL MEMBRANE PROTEIN"/>
    <property type="match status" value="1"/>
</dbReference>
<feature type="compositionally biased region" description="Basic and acidic residues" evidence="6">
    <location>
        <begin position="281"/>
        <end position="312"/>
    </location>
</feature>
<feature type="transmembrane region" description="Helical" evidence="7">
    <location>
        <begin position="164"/>
        <end position="190"/>
    </location>
</feature>
<dbReference type="Pfam" id="PF20684">
    <property type="entry name" value="Fung_rhodopsin"/>
    <property type="match status" value="1"/>
</dbReference>
<feature type="transmembrane region" description="Helical" evidence="7">
    <location>
        <begin position="202"/>
        <end position="224"/>
    </location>
</feature>
<dbReference type="InterPro" id="IPR052337">
    <property type="entry name" value="SAT4-like"/>
</dbReference>
<keyword evidence="3 7" id="KW-1133">Transmembrane helix</keyword>
<reference evidence="9 10" key="1">
    <citation type="journal article" date="2020" name="Phytopathology">
        <title>Genome Sequence Resources of Colletotrichum truncatum, C. plurivorum, C. musicola, and C. sojae: Four Species Pathogenic to Soybean (Glycine max).</title>
        <authorList>
            <person name="Rogerio F."/>
            <person name="Boufleur T.R."/>
            <person name="Ciampi-Guillardi M."/>
            <person name="Sukno S.A."/>
            <person name="Thon M.R."/>
            <person name="Massola Junior N.S."/>
            <person name="Baroncelli R."/>
        </authorList>
    </citation>
    <scope>NUCLEOTIDE SEQUENCE [LARGE SCALE GENOMIC DNA]</scope>
    <source>
        <strain evidence="9 10">LFN0009</strain>
    </source>
</reference>
<evidence type="ECO:0000256" key="3">
    <source>
        <dbReference type="ARBA" id="ARBA00022989"/>
    </source>
</evidence>
<evidence type="ECO:0000259" key="8">
    <source>
        <dbReference type="Pfam" id="PF20684"/>
    </source>
</evidence>
<sequence length="426" mass="47448">MADKSAEVVAVAVLFLLLTWIAVGLRMYSRTVLVRSVGNDDKVMVILLILFTVYTGMQIYGGTRGIGSLDSELSPQRRKEALRLWWILELLNVCSTCLLKISVGYFLLRVAIDRPHVWIIWILMAGTVVFGTTYLIMVMIQCRPIATYWEQGPRTPDKCWPKQVIYIMTIAATVINTSADFVFGTLPWFIVRSMNLPIGTKIVVVCILGLAAVGSTATIVRAFYIPTLLEGNDFLNKTTNFAVWSTVEPGIGIIAACIATLRPLYHLVLSKMGRSSSGRSEPWREVWRQRHQARRGETSRQVRAAHNLDPEHGGGPPPDSYVTSPQGVLERDPPPALPQLSKQTNSTIKSRAAGDEPGVALMMSVGEDDGDAAWPRLTILSFPSALRLSDDFRRTMERPPEEWLAMIRKLRTAKDEMPTPTKHKTG</sequence>
<gene>
    <name evidence="9" type="ORF">CSOJ01_08292</name>
</gene>
<feature type="transmembrane region" description="Helical" evidence="7">
    <location>
        <begin position="43"/>
        <end position="63"/>
    </location>
</feature>
<feature type="transmembrane region" description="Helical" evidence="7">
    <location>
        <begin position="120"/>
        <end position="140"/>
    </location>
</feature>
<evidence type="ECO:0000256" key="2">
    <source>
        <dbReference type="ARBA" id="ARBA00022692"/>
    </source>
</evidence>
<proteinExistence type="inferred from homology"/>
<name>A0A8H6J652_9PEZI</name>
<keyword evidence="10" id="KW-1185">Reference proteome</keyword>
<feature type="transmembrane region" description="Helical" evidence="7">
    <location>
        <begin position="244"/>
        <end position="265"/>
    </location>
</feature>
<evidence type="ECO:0000313" key="10">
    <source>
        <dbReference type="Proteomes" id="UP000652219"/>
    </source>
</evidence>
<evidence type="ECO:0000256" key="6">
    <source>
        <dbReference type="SAM" id="MobiDB-lite"/>
    </source>
</evidence>
<dbReference type="EMBL" id="WIGN01000141">
    <property type="protein sequence ID" value="KAF6807254.1"/>
    <property type="molecule type" value="Genomic_DNA"/>
</dbReference>
<feature type="compositionally biased region" description="Polar residues" evidence="6">
    <location>
        <begin position="340"/>
        <end position="349"/>
    </location>
</feature>
<feature type="domain" description="Rhodopsin" evidence="8">
    <location>
        <begin position="25"/>
        <end position="265"/>
    </location>
</feature>
<feature type="transmembrane region" description="Helical" evidence="7">
    <location>
        <begin position="6"/>
        <end position="23"/>
    </location>
</feature>
<keyword evidence="2 7" id="KW-0812">Transmembrane</keyword>
<dbReference type="Proteomes" id="UP000652219">
    <property type="component" value="Unassembled WGS sequence"/>
</dbReference>
<feature type="transmembrane region" description="Helical" evidence="7">
    <location>
        <begin position="83"/>
        <end position="108"/>
    </location>
</feature>
<protein>
    <submittedName>
        <fullName evidence="9">Integral membrane protein</fullName>
    </submittedName>
</protein>
<organism evidence="9 10">
    <name type="scientific">Colletotrichum sojae</name>
    <dbReference type="NCBI Taxonomy" id="2175907"/>
    <lineage>
        <taxon>Eukaryota</taxon>
        <taxon>Fungi</taxon>
        <taxon>Dikarya</taxon>
        <taxon>Ascomycota</taxon>
        <taxon>Pezizomycotina</taxon>
        <taxon>Sordariomycetes</taxon>
        <taxon>Hypocreomycetidae</taxon>
        <taxon>Glomerellales</taxon>
        <taxon>Glomerellaceae</taxon>
        <taxon>Colletotrichum</taxon>
        <taxon>Colletotrichum orchidearum species complex</taxon>
    </lineage>
</organism>